<keyword evidence="1" id="KW-0472">Membrane</keyword>
<organism evidence="2 3">
    <name type="scientific">Schistosoma mansoni</name>
    <name type="common">Blood fluke</name>
    <dbReference type="NCBI Taxonomy" id="6183"/>
    <lineage>
        <taxon>Eukaryota</taxon>
        <taxon>Metazoa</taxon>
        <taxon>Spiralia</taxon>
        <taxon>Lophotrochozoa</taxon>
        <taxon>Platyhelminthes</taxon>
        <taxon>Trematoda</taxon>
        <taxon>Digenea</taxon>
        <taxon>Strigeidida</taxon>
        <taxon>Schistosomatoidea</taxon>
        <taxon>Schistosomatidae</taxon>
        <taxon>Schistosoma</taxon>
    </lineage>
</organism>
<dbReference type="SUPFAM" id="SSF49854">
    <property type="entry name" value="Spermadhesin, CUB domain"/>
    <property type="match status" value="1"/>
</dbReference>
<sequence length="1065" mass="122526">MIFRFILVIYISTLSVFGISIYYLSQHCHDIPGLTIKRLYFELTGAVIYSHPKYAQLYDNFHKNVHQSNSKSNVFKQNNKTSINHPKKSNKLPSKFVTVDETNFPQSYTSHNYRENHVNSTVITTTTTKLLKQSIETVTNDNNQLENKLNSKYPVNFSCEIYVHSRVNSRIMIRFQSFYIPSQQHLLCDENYLYLFDSNTPQYRAMAEAGGERGLCQHHFPTQPIFTTKSFVTIVFRSTTFSSSSSMDIEPGFKLILTAITDAKSAGVCENNEFFCGHISVEPSQLSYMHRNKRSITNVLNSSDKTNYSTDIQPITTKQILQNIVQKNLSEVKSIKLKQRRSSKRKDYGYCISRLLQCDSIVHCHNARDELPSLRMNPSDLPHQLLHALVGAYLTPADLNNVGCTVYKLNNDPLINNNNKYTLVKSLFPSSHIENNRTNLSRFFSISSTANTLIIGCIILVSFVVIVFAYSCYQYCYRKKLRTIQIPNKSITYWSSFKTMKRLNRISQDHVKSNLTNQEQKTEMNKECFTQNGLGKYMIGRSATDGTLSTLAESYPGSNKNEKSTSDINQSSLYLQNRPLISQSISRNSLQSNDYNYHSNNNNNTKSVHFDVPNNNNNDNNNNITQNSNQYYKAPYLNSINPQCFGPYCETIPFINQQQQIQINWQTNSQQLICYPIMNKSQMFTNCSQTLFHTSLYSNINNSETQMLNADIVPCNNLWRSASFGNETELLQPINNEFQTNIPYSMTTPFLPSYQHLLQCHNQYSNTTAPPPPPPPPYPKDHRLTNPCSASKQIKYHLGEFGKPDEYLIRPPSKLLMKNNVGKEQNTKMIINFNKKTGAKRVDNRKLYRRKHKEHLAMVNNHLTLDHYTKNDRNRHYILSVYSDGSASESNGMYMVKHCGYRNKKHLKYFDSKAQVIDSDSPATTDVGITYTSKRSRKCINERFMHTEHIQRVSHSHKHKTCHSHSKIRPAKHTDLLHNKIQPTSGSLCNTANNDTECDKHVRDCEKTFDAKIHTLSSFSERYTLSNSESNPLNLSFLTRENTTNNMNRSFSSSDIPYTRHGEYI</sequence>
<evidence type="ECO:0000256" key="1">
    <source>
        <dbReference type="SAM" id="Phobius"/>
    </source>
</evidence>
<evidence type="ECO:0000313" key="2">
    <source>
        <dbReference type="Proteomes" id="UP000008854"/>
    </source>
</evidence>
<reference evidence="3" key="2">
    <citation type="submission" date="2019-11" db="UniProtKB">
        <authorList>
            <consortium name="WormBaseParasite"/>
        </authorList>
    </citation>
    <scope>IDENTIFICATION</scope>
    <source>
        <strain evidence="3">Puerto Rican</strain>
    </source>
</reference>
<dbReference type="InParanoid" id="A0A5K4F082"/>
<dbReference type="InterPro" id="IPR035914">
    <property type="entry name" value="Sperma_CUB_dom_sf"/>
</dbReference>
<feature type="transmembrane region" description="Helical" evidence="1">
    <location>
        <begin position="7"/>
        <end position="25"/>
    </location>
</feature>
<keyword evidence="1" id="KW-1133">Transmembrane helix</keyword>
<feature type="transmembrane region" description="Helical" evidence="1">
    <location>
        <begin position="453"/>
        <end position="473"/>
    </location>
</feature>
<evidence type="ECO:0000313" key="3">
    <source>
        <dbReference type="WBParaSite" id="Smp_244560.1"/>
    </source>
</evidence>
<keyword evidence="2" id="KW-1185">Reference proteome</keyword>
<protein>
    <submittedName>
        <fullName evidence="3">CUB domain-containing protein</fullName>
    </submittedName>
</protein>
<proteinExistence type="predicted"/>
<reference evidence="2" key="1">
    <citation type="journal article" date="2012" name="PLoS Negl. Trop. Dis.">
        <title>A systematically improved high quality genome and transcriptome of the human blood fluke Schistosoma mansoni.</title>
        <authorList>
            <person name="Protasio A.V."/>
            <person name="Tsai I.J."/>
            <person name="Babbage A."/>
            <person name="Nichol S."/>
            <person name="Hunt M."/>
            <person name="Aslett M.A."/>
            <person name="De Silva N."/>
            <person name="Velarde G.S."/>
            <person name="Anderson T.J."/>
            <person name="Clark R.C."/>
            <person name="Davidson C."/>
            <person name="Dillon G.P."/>
            <person name="Holroyd N.E."/>
            <person name="LoVerde P.T."/>
            <person name="Lloyd C."/>
            <person name="McQuillan J."/>
            <person name="Oliveira G."/>
            <person name="Otto T.D."/>
            <person name="Parker-Manuel S.J."/>
            <person name="Quail M.A."/>
            <person name="Wilson R.A."/>
            <person name="Zerlotini A."/>
            <person name="Dunne D.W."/>
            <person name="Berriman M."/>
        </authorList>
    </citation>
    <scope>NUCLEOTIDE SEQUENCE [LARGE SCALE GENOMIC DNA]</scope>
    <source>
        <strain evidence="2">Puerto Rican</strain>
    </source>
</reference>
<dbReference type="Proteomes" id="UP000008854">
    <property type="component" value="Unassembled WGS sequence"/>
</dbReference>
<dbReference type="WBParaSite" id="Smp_244560.1">
    <property type="protein sequence ID" value="Smp_244560.1"/>
    <property type="gene ID" value="Smp_244560"/>
</dbReference>
<keyword evidence="1" id="KW-0812">Transmembrane</keyword>
<dbReference type="AlphaFoldDB" id="A0A5K4F082"/>
<name>A0A5K4F082_SCHMA</name>
<accession>A0A5K4F082</accession>
<dbReference type="ExpressionAtlas" id="A0A5K4F082">
    <property type="expression patterns" value="baseline"/>
</dbReference>
<dbReference type="STRING" id="6183.A0A5K4F082"/>